<dbReference type="RefSeq" id="WP_306704483.1">
    <property type="nucleotide sequence ID" value="NZ_JAUJFI010000021.1"/>
</dbReference>
<comment type="similarity">
    <text evidence="3">Belongs to the bacterial flagellin family.</text>
</comment>
<comment type="subcellular location">
    <subcellularLocation>
        <location evidence="1">Bacterial flagellum</location>
    </subcellularLocation>
    <subcellularLocation>
        <location evidence="2">Secreted</location>
    </subcellularLocation>
</comment>
<dbReference type="InterPro" id="IPR001492">
    <property type="entry name" value="Flagellin"/>
</dbReference>
<evidence type="ECO:0000313" key="6">
    <source>
        <dbReference type="EMBL" id="MDQ2102403.1"/>
    </source>
</evidence>
<keyword evidence="7" id="KW-1185">Reference proteome</keyword>
<keyword evidence="4" id="KW-0975">Bacterial flagellum</keyword>
<dbReference type="SUPFAM" id="SSF64518">
    <property type="entry name" value="Phase 1 flagellin"/>
    <property type="match status" value="1"/>
</dbReference>
<sequence length="872" mass="92204">MAENNVTLSAGIRTSLLTLQNTSQKQARAHERLASGLKVNTALDNPPAYFAAKSLRNRAEDLTALKDQMAQAISTVKAADKGVEAIGQFAEQAKGLTVTALSCLGNDEASRMTRAALAAQYDQLLVQIDKAAGDSGYRGKNLLNSVKSDYVATQYSKIEALTIPGITKVDVTNASNTGTYKIRVFGDGQISANEESLRDVENNLGLGHFKLFGFSSYDNANIDPIKLTLKRQSGDKATLLIQDGRESQTLDIDLSKAGTTTPSKVFRFGFASGAWVSFTYSESDLADRARATAGAPIEVPVTKDIDLSMEVACNNGQVETKSLNSVNTSDRIRAGENVFSFDDTSLRVNIDVKKLQQASESRSKIVLEGPLAGFITDPSIGNALSDHQFDLSYEETIGDGSGGVPYGSFIPSAYGQYQFFSSTADISLTGSSFFSNNQEIINLPMWPGMSSDPTASNFTAKISSGILTPSHTKSGIHIQTATNNNSSVIPPEGGAGDEFPMGWMNFSTNTTLSIDVAADNSAGSGYRYVNINDTTGSKANLRIHNAAFDALGNYYLYPIQLSGGQNNGANIVIAPSLGPTSTTIDLVASGASAFDHGVYGGGSSQDIRVSNHTAQNVTTPIYVEISNGGADSAGAGFQLITVNPTNYLGIDASSAYTFKLPNGAQSNVPIGFAKGVNGHSKGASFNIDLTGNASTNQITLFPPPDPSSQVPTRVLYRAAHSGKVAEVDVTQMVHATDGNDLVVQTGLQPSSNITIEAKNITTGGTGLAIDRSINSWADRADIDKAVGELDRATQKLRSAGTELSTGLDILSTRETFTKEFSDILSGGADKMILVDQSEEGANLLTLQTRQQLTTSALSLASQSQQAILRLFG</sequence>
<dbReference type="PANTHER" id="PTHR42792:SF2">
    <property type="entry name" value="FLAGELLIN"/>
    <property type="match status" value="1"/>
</dbReference>
<evidence type="ECO:0000256" key="4">
    <source>
        <dbReference type="ARBA" id="ARBA00023143"/>
    </source>
</evidence>
<proteinExistence type="inferred from homology"/>
<organism evidence="6 7">
    <name type="scientific">Azospirillum isscasi</name>
    <dbReference type="NCBI Taxonomy" id="3053926"/>
    <lineage>
        <taxon>Bacteria</taxon>
        <taxon>Pseudomonadati</taxon>
        <taxon>Pseudomonadota</taxon>
        <taxon>Alphaproteobacteria</taxon>
        <taxon>Rhodospirillales</taxon>
        <taxon>Azospirillaceae</taxon>
        <taxon>Azospirillum</taxon>
    </lineage>
</organism>
<dbReference type="Pfam" id="PF00669">
    <property type="entry name" value="Flagellin_N"/>
    <property type="match status" value="1"/>
</dbReference>
<protein>
    <recommendedName>
        <fullName evidence="5">Flagellin N-terminal domain-containing protein</fullName>
    </recommendedName>
</protein>
<reference evidence="6 7" key="1">
    <citation type="submission" date="2023-06" db="EMBL/GenBank/DDBJ databases">
        <title>Azospirillum isscasensis sp.nov, a bacterium isolated from rhizosphere soil of rice.</title>
        <authorList>
            <person name="Wang H."/>
        </authorList>
    </citation>
    <scope>NUCLEOTIDE SEQUENCE [LARGE SCALE GENOMIC DNA]</scope>
    <source>
        <strain evidence="6 7">C340-1</strain>
    </source>
</reference>
<gene>
    <name evidence="6" type="ORF">QSG27_06815</name>
</gene>
<evidence type="ECO:0000259" key="5">
    <source>
        <dbReference type="Pfam" id="PF00669"/>
    </source>
</evidence>
<name>A0ABU0WDX7_9PROT</name>
<accession>A0ABU0WDX7</accession>
<dbReference type="PANTHER" id="PTHR42792">
    <property type="entry name" value="FLAGELLIN"/>
    <property type="match status" value="1"/>
</dbReference>
<evidence type="ECO:0000256" key="3">
    <source>
        <dbReference type="ARBA" id="ARBA00005709"/>
    </source>
</evidence>
<dbReference type="Gene3D" id="1.20.1330.10">
    <property type="entry name" value="f41 fragment of flagellin, N-terminal domain"/>
    <property type="match status" value="1"/>
</dbReference>
<evidence type="ECO:0000256" key="2">
    <source>
        <dbReference type="ARBA" id="ARBA00004613"/>
    </source>
</evidence>
<dbReference type="EMBL" id="JAUJFI010000021">
    <property type="protein sequence ID" value="MDQ2102403.1"/>
    <property type="molecule type" value="Genomic_DNA"/>
</dbReference>
<feature type="domain" description="Flagellin N-terminal" evidence="5">
    <location>
        <begin position="17"/>
        <end position="146"/>
    </location>
</feature>
<evidence type="ECO:0000256" key="1">
    <source>
        <dbReference type="ARBA" id="ARBA00004365"/>
    </source>
</evidence>
<comment type="caution">
    <text evidence="6">The sequence shown here is derived from an EMBL/GenBank/DDBJ whole genome shotgun (WGS) entry which is preliminary data.</text>
</comment>
<dbReference type="Proteomes" id="UP001227317">
    <property type="component" value="Unassembled WGS sequence"/>
</dbReference>
<dbReference type="InterPro" id="IPR001029">
    <property type="entry name" value="Flagellin_N"/>
</dbReference>
<evidence type="ECO:0000313" key="7">
    <source>
        <dbReference type="Proteomes" id="UP001227317"/>
    </source>
</evidence>